<organism evidence="1 2">
    <name type="scientific">Zemynaea arenosa</name>
    <dbReference type="NCBI Taxonomy" id="2561931"/>
    <lineage>
        <taxon>Bacteria</taxon>
        <taxon>Pseudomonadati</taxon>
        <taxon>Pseudomonadota</taxon>
        <taxon>Betaproteobacteria</taxon>
        <taxon>Burkholderiales</taxon>
        <taxon>Oxalobacteraceae</taxon>
        <taxon>Telluria group</taxon>
        <taxon>Zemynaea</taxon>
    </lineage>
</organism>
<name>A0A4Y9SFF4_9BURK</name>
<proteinExistence type="predicted"/>
<evidence type="ECO:0000313" key="1">
    <source>
        <dbReference type="EMBL" id="TFW19630.1"/>
    </source>
</evidence>
<gene>
    <name evidence="1" type="ORF">E4L96_11555</name>
</gene>
<protein>
    <submittedName>
        <fullName evidence="1">Uncharacterized protein</fullName>
    </submittedName>
</protein>
<accession>A0A4Y9SFF4</accession>
<dbReference type="AlphaFoldDB" id="A0A4Y9SFF4"/>
<dbReference type="Proteomes" id="UP000298438">
    <property type="component" value="Unassembled WGS sequence"/>
</dbReference>
<reference evidence="1 2" key="1">
    <citation type="submission" date="2019-03" db="EMBL/GenBank/DDBJ databases">
        <title>Draft Genome Sequence of Massilia arenosa sp. nov., a Novel Massilia Species Isolated from a Sandy-loam Maize Soil.</title>
        <authorList>
            <person name="Raths R."/>
            <person name="Peta V."/>
            <person name="Bucking H."/>
        </authorList>
    </citation>
    <scope>NUCLEOTIDE SEQUENCE [LARGE SCALE GENOMIC DNA]</scope>
    <source>
        <strain evidence="1 2">MC02</strain>
    </source>
</reference>
<sequence>MQRSALLALTLALAAPRRLGQDTVCAPARYDARMKSQWTCLVFAAVGFASHAAELHGALDLRASASTRGGIRDGGLGKLRSGGSTLGSGQAVLAADSDLSDNLSAQVELSADSDHAGVLDIRSAVLTWSPLPSDAWKTRVRAGFFFPPSSVEIAYGAPGWLPARTISSAAVNSWIGEEIRTQGIEWSTRRLGRFAGSAYDVGLVAAVFNHNDPAGTLLAWRGWSISDRIAGRNEARRLPDLPVYRPDGPIPRQSGLLRPFREIDGRLGYYVGAELVLPERAQLAALHYDNRADALAVQDGQYGWHTRFDLATLTLQPGRGWTVLAQALHGDTLMGARAVALDFEAVYVLVSHRLGAGTASARYDRFQTREHDLLPADPNNETGHGLAVAWALPLTDQWSWLSEALFINSTRAARRLVGQPARLSEHSVTTALRFEF</sequence>
<dbReference type="RefSeq" id="WP_135207373.1">
    <property type="nucleotide sequence ID" value="NZ_SPVF01000144.1"/>
</dbReference>
<dbReference type="EMBL" id="SPVF01000144">
    <property type="protein sequence ID" value="TFW19630.1"/>
    <property type="molecule type" value="Genomic_DNA"/>
</dbReference>
<keyword evidence="2" id="KW-1185">Reference proteome</keyword>
<evidence type="ECO:0000313" key="2">
    <source>
        <dbReference type="Proteomes" id="UP000298438"/>
    </source>
</evidence>
<dbReference type="OrthoDB" id="7531957at2"/>
<comment type="caution">
    <text evidence="1">The sequence shown here is derived from an EMBL/GenBank/DDBJ whole genome shotgun (WGS) entry which is preliminary data.</text>
</comment>